<evidence type="ECO:0000256" key="9">
    <source>
        <dbReference type="ARBA" id="ARBA00023136"/>
    </source>
</evidence>
<dbReference type="PANTHER" id="PTHR33446">
    <property type="entry name" value="PROTEIN TONB-RELATED"/>
    <property type="match status" value="1"/>
</dbReference>
<dbReference type="GO" id="GO:0055085">
    <property type="term" value="P:transmembrane transport"/>
    <property type="evidence" value="ECO:0007669"/>
    <property type="project" value="InterPro"/>
</dbReference>
<organism evidence="12 13">
    <name type="scientific">SAR86 cluster bacterium</name>
    <dbReference type="NCBI Taxonomy" id="2030880"/>
    <lineage>
        <taxon>Bacteria</taxon>
        <taxon>Pseudomonadati</taxon>
        <taxon>Pseudomonadota</taxon>
        <taxon>Gammaproteobacteria</taxon>
        <taxon>SAR86 cluster</taxon>
    </lineage>
</organism>
<keyword evidence="7" id="KW-0653">Protein transport</keyword>
<dbReference type="InterPro" id="IPR006260">
    <property type="entry name" value="TonB/TolA_C"/>
</dbReference>
<comment type="subcellular location">
    <subcellularLocation>
        <location evidence="1">Cell inner membrane</location>
        <topology evidence="1">Single-pass membrane protein</topology>
        <orientation evidence="1">Periplasmic side</orientation>
    </subcellularLocation>
</comment>
<evidence type="ECO:0000256" key="3">
    <source>
        <dbReference type="ARBA" id="ARBA00022448"/>
    </source>
</evidence>
<dbReference type="Pfam" id="PF03544">
    <property type="entry name" value="TonB_C"/>
    <property type="match status" value="1"/>
</dbReference>
<reference evidence="13" key="1">
    <citation type="submission" date="2017-08" db="EMBL/GenBank/DDBJ databases">
        <title>A dynamic microbial community with high functional redundancy inhabits the cold, oxic subseafloor aquifer.</title>
        <authorList>
            <person name="Tully B.J."/>
            <person name="Wheat C.G."/>
            <person name="Glazer B.T."/>
            <person name="Huber J.A."/>
        </authorList>
    </citation>
    <scope>NUCLEOTIDE SEQUENCE [LARGE SCALE GENOMIC DNA]</scope>
</reference>
<evidence type="ECO:0000313" key="12">
    <source>
        <dbReference type="EMBL" id="PCJ28238.1"/>
    </source>
</evidence>
<feature type="domain" description="TonB C-terminal" evidence="11">
    <location>
        <begin position="192"/>
        <end position="289"/>
    </location>
</feature>
<protein>
    <submittedName>
        <fullName evidence="12">Energy transducer TonB</fullName>
    </submittedName>
</protein>
<comment type="similarity">
    <text evidence="2">Belongs to the TonB family.</text>
</comment>
<comment type="caution">
    <text evidence="12">The sequence shown here is derived from an EMBL/GenBank/DDBJ whole genome shotgun (WGS) entry which is preliminary data.</text>
</comment>
<sequence>MANTDDDLSKERFGFTVFLSACVHAIIILGVGFTYFEELNSEPTLEITMAQYRSELAPDEADFLAQENQIGSGTLDSKAAPSSPFESDFNADTIQKVIPIPQAPDILSDAEILDAAVIASIRSSDQVQQQLEELEPDTEQLISENAAPNELSLAIASLQAQLDLQRQAYAKRPRKYTISSASTIKSHDALYLDGWRRRIEAVGNINYPEQAREQQLYGSLRLMVAILPDGRIQNIQILRSSGHSVLDQAAVEIVRLAAPFEPFPEAMRAQADILEIIRTWRFHEGNALTSY</sequence>
<dbReference type="GO" id="GO:0098797">
    <property type="term" value="C:plasma membrane protein complex"/>
    <property type="evidence" value="ECO:0007669"/>
    <property type="project" value="TreeGrafter"/>
</dbReference>
<keyword evidence="5" id="KW-0997">Cell inner membrane</keyword>
<dbReference type="EMBL" id="NVVJ01000003">
    <property type="protein sequence ID" value="PCJ28238.1"/>
    <property type="molecule type" value="Genomic_DNA"/>
</dbReference>
<dbReference type="PANTHER" id="PTHR33446:SF11">
    <property type="entry name" value="TONB3"/>
    <property type="match status" value="1"/>
</dbReference>
<accession>A0A2A5BAR6</accession>
<dbReference type="SUPFAM" id="SSF74653">
    <property type="entry name" value="TolA/TonB C-terminal domain"/>
    <property type="match status" value="1"/>
</dbReference>
<evidence type="ECO:0000313" key="13">
    <source>
        <dbReference type="Proteomes" id="UP000218327"/>
    </source>
</evidence>
<evidence type="ECO:0000256" key="8">
    <source>
        <dbReference type="ARBA" id="ARBA00022989"/>
    </source>
</evidence>
<evidence type="ECO:0000256" key="4">
    <source>
        <dbReference type="ARBA" id="ARBA00022475"/>
    </source>
</evidence>
<evidence type="ECO:0000256" key="10">
    <source>
        <dbReference type="SAM" id="Phobius"/>
    </source>
</evidence>
<dbReference type="InterPro" id="IPR037682">
    <property type="entry name" value="TonB_C"/>
</dbReference>
<dbReference type="GO" id="GO:0031992">
    <property type="term" value="F:energy transducer activity"/>
    <property type="evidence" value="ECO:0007669"/>
    <property type="project" value="TreeGrafter"/>
</dbReference>
<evidence type="ECO:0000256" key="6">
    <source>
        <dbReference type="ARBA" id="ARBA00022692"/>
    </source>
</evidence>
<dbReference type="InterPro" id="IPR051045">
    <property type="entry name" value="TonB-dependent_transducer"/>
</dbReference>
<dbReference type="Gene3D" id="3.30.1150.10">
    <property type="match status" value="1"/>
</dbReference>
<evidence type="ECO:0000259" key="11">
    <source>
        <dbReference type="PROSITE" id="PS52015"/>
    </source>
</evidence>
<dbReference type="NCBIfam" id="TIGR01352">
    <property type="entry name" value="tonB_Cterm"/>
    <property type="match status" value="1"/>
</dbReference>
<keyword evidence="8 10" id="KW-1133">Transmembrane helix</keyword>
<gene>
    <name evidence="12" type="ORF">COA96_01655</name>
</gene>
<dbReference type="GO" id="GO:0015031">
    <property type="term" value="P:protein transport"/>
    <property type="evidence" value="ECO:0007669"/>
    <property type="project" value="UniProtKB-KW"/>
</dbReference>
<proteinExistence type="inferred from homology"/>
<evidence type="ECO:0000256" key="2">
    <source>
        <dbReference type="ARBA" id="ARBA00006555"/>
    </source>
</evidence>
<dbReference type="PROSITE" id="PS52015">
    <property type="entry name" value="TONB_CTD"/>
    <property type="match status" value="1"/>
</dbReference>
<evidence type="ECO:0000256" key="1">
    <source>
        <dbReference type="ARBA" id="ARBA00004383"/>
    </source>
</evidence>
<keyword evidence="9 10" id="KW-0472">Membrane</keyword>
<keyword evidence="4" id="KW-1003">Cell membrane</keyword>
<feature type="transmembrane region" description="Helical" evidence="10">
    <location>
        <begin position="12"/>
        <end position="36"/>
    </location>
</feature>
<name>A0A2A5BAR6_9GAMM</name>
<keyword evidence="3" id="KW-0813">Transport</keyword>
<dbReference type="AlphaFoldDB" id="A0A2A5BAR6"/>
<dbReference type="Proteomes" id="UP000218327">
    <property type="component" value="Unassembled WGS sequence"/>
</dbReference>
<evidence type="ECO:0000256" key="5">
    <source>
        <dbReference type="ARBA" id="ARBA00022519"/>
    </source>
</evidence>
<keyword evidence="6 10" id="KW-0812">Transmembrane</keyword>
<evidence type="ECO:0000256" key="7">
    <source>
        <dbReference type="ARBA" id="ARBA00022927"/>
    </source>
</evidence>